<gene>
    <name evidence="1" type="ORF">BAVI_02304</name>
</gene>
<dbReference type="PANTHER" id="PTHR35586">
    <property type="entry name" value="SLL1691 PROTEIN"/>
    <property type="match status" value="1"/>
</dbReference>
<evidence type="ECO:0000313" key="2">
    <source>
        <dbReference type="Proteomes" id="UP000018877"/>
    </source>
</evidence>
<comment type="caution">
    <text evidence="1">The sequence shown here is derived from an EMBL/GenBank/DDBJ whole genome shotgun (WGS) entry which is preliminary data.</text>
</comment>
<dbReference type="AlphaFoldDB" id="A0AB94IUB8"/>
<dbReference type="Proteomes" id="UP000018877">
    <property type="component" value="Unassembled WGS sequence"/>
</dbReference>
<dbReference type="EMBL" id="ALAN01000015">
    <property type="protein sequence ID" value="ETI70543.1"/>
    <property type="molecule type" value="Genomic_DNA"/>
</dbReference>
<name>A0AB94IUB8_9BACI</name>
<protein>
    <recommendedName>
        <fullName evidence="3">Transposase</fullName>
    </recommendedName>
</protein>
<proteinExistence type="predicted"/>
<accession>A0AB94IUB8</accession>
<reference evidence="1 2" key="1">
    <citation type="journal article" date="2014" name="Environ. Microbiol.">
        <title>The nitrate-ammonifying and nosZ-carrying bacterium Bacillus vireti is a potent source and sink for nitric and nitrous oxide under high nitrate conditions.</title>
        <authorList>
            <person name="Mania D."/>
            <person name="Heylen K."/>
            <person name="van Spanning R.J."/>
            <person name="Frostegard A."/>
        </authorList>
    </citation>
    <scope>NUCLEOTIDE SEQUENCE [LARGE SCALE GENOMIC DNA]</scope>
    <source>
        <strain evidence="1 2">LMG 21834</strain>
    </source>
</reference>
<organism evidence="1 2">
    <name type="scientific">Neobacillus vireti LMG 21834</name>
    <dbReference type="NCBI Taxonomy" id="1131730"/>
    <lineage>
        <taxon>Bacteria</taxon>
        <taxon>Bacillati</taxon>
        <taxon>Bacillota</taxon>
        <taxon>Bacilli</taxon>
        <taxon>Bacillales</taxon>
        <taxon>Bacillaceae</taxon>
        <taxon>Neobacillus</taxon>
    </lineage>
</organism>
<dbReference type="RefSeq" id="WP_024026679.1">
    <property type="nucleotide sequence ID" value="NZ_ALAN01000015.1"/>
</dbReference>
<evidence type="ECO:0000313" key="1">
    <source>
        <dbReference type="EMBL" id="ETI70543.1"/>
    </source>
</evidence>
<dbReference type="PANTHER" id="PTHR35586:SF1">
    <property type="entry name" value="SLL1691 PROTEIN"/>
    <property type="match status" value="1"/>
</dbReference>
<evidence type="ECO:0008006" key="3">
    <source>
        <dbReference type="Google" id="ProtNLM"/>
    </source>
</evidence>
<keyword evidence="2" id="KW-1185">Reference proteome</keyword>
<sequence length="163" mass="19230">MTIQLKKENWRNYLRQDYPVAAALLSKMGYTDRERTELKVQFLFMLLRLKLDPARQTLIMGFFDTYLQLTDDEEQKVKEEVKKMSGTEADKVMEIMNSYERRGRELGKLEGFEEGRQEGREEGRKEGKLGAIRMVAKRMRENGKSKIEIAEITVLKMDEIERL</sequence>